<keyword evidence="2" id="KW-1185">Reference proteome</keyword>
<gene>
    <name evidence="1" type="ORF">DY000_02005132</name>
</gene>
<protein>
    <submittedName>
        <fullName evidence="1">Uncharacterized protein</fullName>
    </submittedName>
</protein>
<reference evidence="1 2" key="1">
    <citation type="journal article" date="2020" name="BMC Genomics">
        <title>Intraspecific diversification of the crop wild relative Brassica cretica Lam. using demographic model selection.</title>
        <authorList>
            <person name="Kioukis A."/>
            <person name="Michalopoulou V.A."/>
            <person name="Briers L."/>
            <person name="Pirintsos S."/>
            <person name="Studholme D.J."/>
            <person name="Pavlidis P."/>
            <person name="Sarris P.F."/>
        </authorList>
    </citation>
    <scope>NUCLEOTIDE SEQUENCE [LARGE SCALE GENOMIC DNA]</scope>
    <source>
        <strain evidence="2">cv. PFS-1207/04</strain>
    </source>
</reference>
<dbReference type="Proteomes" id="UP000266723">
    <property type="component" value="Unassembled WGS sequence"/>
</dbReference>
<name>A0ABQ7BUA5_BRACR</name>
<evidence type="ECO:0000313" key="1">
    <source>
        <dbReference type="EMBL" id="KAF3543041.1"/>
    </source>
</evidence>
<comment type="caution">
    <text evidence="1">The sequence shown here is derived from an EMBL/GenBank/DDBJ whole genome shotgun (WGS) entry which is preliminary data.</text>
</comment>
<organism evidence="1 2">
    <name type="scientific">Brassica cretica</name>
    <name type="common">Mustard</name>
    <dbReference type="NCBI Taxonomy" id="69181"/>
    <lineage>
        <taxon>Eukaryota</taxon>
        <taxon>Viridiplantae</taxon>
        <taxon>Streptophyta</taxon>
        <taxon>Embryophyta</taxon>
        <taxon>Tracheophyta</taxon>
        <taxon>Spermatophyta</taxon>
        <taxon>Magnoliopsida</taxon>
        <taxon>eudicotyledons</taxon>
        <taxon>Gunneridae</taxon>
        <taxon>Pentapetalae</taxon>
        <taxon>rosids</taxon>
        <taxon>malvids</taxon>
        <taxon>Brassicales</taxon>
        <taxon>Brassicaceae</taxon>
        <taxon>Brassiceae</taxon>
        <taxon>Brassica</taxon>
    </lineage>
</organism>
<sequence>MRTSTERMEDIRAFSNIDSLDYTRLVVIFWALESMGSQRISNVVVAGEFAELFGAVERPQAWPSFLHQVG</sequence>
<evidence type="ECO:0000313" key="2">
    <source>
        <dbReference type="Proteomes" id="UP000266723"/>
    </source>
</evidence>
<accession>A0ABQ7BUA5</accession>
<proteinExistence type="predicted"/>
<dbReference type="EMBL" id="QGKV02000832">
    <property type="protein sequence ID" value="KAF3543041.1"/>
    <property type="molecule type" value="Genomic_DNA"/>
</dbReference>